<dbReference type="EMBL" id="KV454014">
    <property type="protein sequence ID" value="ODV95307.1"/>
    <property type="molecule type" value="Genomic_DNA"/>
</dbReference>
<dbReference type="Pfam" id="PF04430">
    <property type="entry name" value="DUF498"/>
    <property type="match status" value="1"/>
</dbReference>
<dbReference type="OrthoDB" id="20681at2759"/>
<dbReference type="GO" id="GO:0032981">
    <property type="term" value="P:mitochondrial respiratory chain complex I assembly"/>
    <property type="evidence" value="ECO:0007669"/>
    <property type="project" value="TreeGrafter"/>
</dbReference>
<dbReference type="InterPro" id="IPR036748">
    <property type="entry name" value="MTH938-like_sf"/>
</dbReference>
<organism evidence="1 2">
    <name type="scientific">Pachysolen tannophilus NRRL Y-2460</name>
    <dbReference type="NCBI Taxonomy" id="669874"/>
    <lineage>
        <taxon>Eukaryota</taxon>
        <taxon>Fungi</taxon>
        <taxon>Dikarya</taxon>
        <taxon>Ascomycota</taxon>
        <taxon>Saccharomycotina</taxon>
        <taxon>Pichiomycetes</taxon>
        <taxon>Pachysolenaceae</taxon>
        <taxon>Pachysolen</taxon>
    </lineage>
</organism>
<accession>A0A1E4TUA3</accession>
<gene>
    <name evidence="1" type="ORF">PACTADRAFT_42541</name>
</gene>
<proteinExistence type="predicted"/>
<dbReference type="AlphaFoldDB" id="A0A1E4TUA3"/>
<dbReference type="PANTHER" id="PTHR21192">
    <property type="entry name" value="NUCLEAR PROTEIN E3-3"/>
    <property type="match status" value="1"/>
</dbReference>
<dbReference type="PANTHER" id="PTHR21192:SF2">
    <property type="entry name" value="NADH DEHYDROGENASE [UBIQUINONE] 1 ALPHA SUBCOMPLEX ASSEMBLY FACTOR 3"/>
    <property type="match status" value="1"/>
</dbReference>
<evidence type="ECO:0000313" key="1">
    <source>
        <dbReference type="EMBL" id="ODV95307.1"/>
    </source>
</evidence>
<dbReference type="Gene3D" id="3.40.1230.10">
    <property type="entry name" value="MTH938-like"/>
    <property type="match status" value="1"/>
</dbReference>
<evidence type="ECO:0000313" key="2">
    <source>
        <dbReference type="Proteomes" id="UP000094236"/>
    </source>
</evidence>
<dbReference type="GO" id="GO:0005743">
    <property type="term" value="C:mitochondrial inner membrane"/>
    <property type="evidence" value="ECO:0007669"/>
    <property type="project" value="TreeGrafter"/>
</dbReference>
<keyword evidence="2" id="KW-1185">Reference proteome</keyword>
<protein>
    <recommendedName>
        <fullName evidence="3">NADH dehydrogenase [ubiquinone] 1 alpha subcomplex assembly factor 3</fullName>
    </recommendedName>
</protein>
<evidence type="ECO:0008006" key="3">
    <source>
        <dbReference type="Google" id="ProtNLM"/>
    </source>
</evidence>
<dbReference type="STRING" id="669874.A0A1E4TUA3"/>
<name>A0A1E4TUA3_PACTA</name>
<dbReference type="InterPro" id="IPR007523">
    <property type="entry name" value="NDUFAF3/AAMDC"/>
</dbReference>
<dbReference type="Proteomes" id="UP000094236">
    <property type="component" value="Unassembled WGS sequence"/>
</dbReference>
<dbReference type="SUPFAM" id="SSF64076">
    <property type="entry name" value="MTH938-like"/>
    <property type="match status" value="1"/>
</dbReference>
<reference evidence="2" key="1">
    <citation type="submission" date="2016-05" db="EMBL/GenBank/DDBJ databases">
        <title>Comparative genomics of biotechnologically important yeasts.</title>
        <authorList>
            <consortium name="DOE Joint Genome Institute"/>
            <person name="Riley R."/>
            <person name="Haridas S."/>
            <person name="Wolfe K.H."/>
            <person name="Lopes M.R."/>
            <person name="Hittinger C.T."/>
            <person name="Goker M."/>
            <person name="Salamov A."/>
            <person name="Wisecaver J."/>
            <person name="Long T.M."/>
            <person name="Aerts A.L."/>
            <person name="Barry K."/>
            <person name="Choi C."/>
            <person name="Clum A."/>
            <person name="Coughlan A.Y."/>
            <person name="Deshpande S."/>
            <person name="Douglass A.P."/>
            <person name="Hanson S.J."/>
            <person name="Klenk H.-P."/>
            <person name="Labutti K."/>
            <person name="Lapidus A."/>
            <person name="Lindquist E."/>
            <person name="Lipzen A."/>
            <person name="Meier-Kolthoff J.P."/>
            <person name="Ohm R.A."/>
            <person name="Otillar R.P."/>
            <person name="Pangilinan J."/>
            <person name="Peng Y."/>
            <person name="Rokas A."/>
            <person name="Rosa C.A."/>
            <person name="Scheuner C."/>
            <person name="Sibirny A.A."/>
            <person name="Slot J.C."/>
            <person name="Stielow J.B."/>
            <person name="Sun H."/>
            <person name="Kurtzman C.P."/>
            <person name="Blackwell M."/>
            <person name="Grigoriev I.V."/>
            <person name="Jeffries T.W."/>
        </authorList>
    </citation>
    <scope>NUCLEOTIDE SEQUENCE [LARGE SCALE GENOMIC DNA]</scope>
    <source>
        <strain evidence="2">NRRL Y-2460</strain>
    </source>
</reference>
<sequence>MRVSVLERLLKRCFHTSLILNRSVPGFKPANVGQRLSQIDILGAIGEPKNNIEMISNDSIIFSNLSVIKSPNRQGHVMASFLLNNEIYQLNLSKNGFNNYKDFMIEILDQDGSGSIFQFLELIHPKPELLVIGLGKKSRILHENTKKSLSKLGIQYEVSDTKHAVLSYDLLATERSPSQVAAILLPPNI</sequence>